<dbReference type="EMBL" id="CP093313">
    <property type="protein sequence ID" value="UWZ85316.1"/>
    <property type="molecule type" value="Genomic_DNA"/>
</dbReference>
<organism evidence="2 3">
    <name type="scientific">Occallatibacter riparius</name>
    <dbReference type="NCBI Taxonomy" id="1002689"/>
    <lineage>
        <taxon>Bacteria</taxon>
        <taxon>Pseudomonadati</taxon>
        <taxon>Acidobacteriota</taxon>
        <taxon>Terriglobia</taxon>
        <taxon>Terriglobales</taxon>
        <taxon>Acidobacteriaceae</taxon>
        <taxon>Occallatibacter</taxon>
    </lineage>
</organism>
<protein>
    <submittedName>
        <fullName evidence="2">Uncharacterized protein</fullName>
    </submittedName>
</protein>
<keyword evidence="1" id="KW-0472">Membrane</keyword>
<feature type="transmembrane region" description="Helical" evidence="1">
    <location>
        <begin position="70"/>
        <end position="93"/>
    </location>
</feature>
<evidence type="ECO:0000256" key="1">
    <source>
        <dbReference type="SAM" id="Phobius"/>
    </source>
</evidence>
<feature type="transmembrane region" description="Helical" evidence="1">
    <location>
        <begin position="6"/>
        <end position="26"/>
    </location>
</feature>
<feature type="transmembrane region" description="Helical" evidence="1">
    <location>
        <begin position="105"/>
        <end position="129"/>
    </location>
</feature>
<keyword evidence="1" id="KW-1133">Transmembrane helix</keyword>
<dbReference type="AlphaFoldDB" id="A0A9J7BR18"/>
<feature type="transmembrane region" description="Helical" evidence="1">
    <location>
        <begin position="196"/>
        <end position="218"/>
    </location>
</feature>
<evidence type="ECO:0000313" key="2">
    <source>
        <dbReference type="EMBL" id="UWZ85316.1"/>
    </source>
</evidence>
<keyword evidence="3" id="KW-1185">Reference proteome</keyword>
<keyword evidence="1" id="KW-0812">Transmembrane</keyword>
<dbReference type="RefSeq" id="WP_260794833.1">
    <property type="nucleotide sequence ID" value="NZ_CP093313.1"/>
</dbReference>
<feature type="transmembrane region" description="Helical" evidence="1">
    <location>
        <begin position="135"/>
        <end position="156"/>
    </location>
</feature>
<dbReference type="KEGG" id="orp:MOP44_05095"/>
<dbReference type="Proteomes" id="UP001059380">
    <property type="component" value="Chromosome"/>
</dbReference>
<evidence type="ECO:0000313" key="3">
    <source>
        <dbReference type="Proteomes" id="UP001059380"/>
    </source>
</evidence>
<proteinExistence type="predicted"/>
<sequence length="287" mass="31666">MPLNSLMSVMSVVEFLLWAVLAYFFWTKKLQKRFPAMGAYLALRVTSTPLLLAILWWGQHYYDSAYFFGYYAVYIASAVLLFFVVTEIFRAALSPFSGLQRFGTVIFRWAAIVSIIVSLTTLTFGHRGISSIPEIAYGLMRCVSIMELSLLAFLCLSMNALQLPIRDLSFGIALGFGTMASGDLIGAAVIKYNSSLNAPIEVFCEAMILASLGVWVMYSALPEPARKPIVVAASSTIYRWNEIASALGHKGTKVAVPATANSFFLSDVEKVVDKVLTRNLRESETNS</sequence>
<accession>A0A9J7BR18</accession>
<name>A0A9J7BR18_9BACT</name>
<feature type="transmembrane region" description="Helical" evidence="1">
    <location>
        <begin position="168"/>
        <end position="190"/>
    </location>
</feature>
<reference evidence="2" key="1">
    <citation type="submission" date="2021-04" db="EMBL/GenBank/DDBJ databases">
        <title>Phylogenetic analysis of Acidobacteriaceae.</title>
        <authorList>
            <person name="Qiu L."/>
            <person name="Zhang Q."/>
        </authorList>
    </citation>
    <scope>NUCLEOTIDE SEQUENCE</scope>
    <source>
        <strain evidence="2">DSM 25168</strain>
    </source>
</reference>
<gene>
    <name evidence="2" type="ORF">MOP44_05095</name>
</gene>
<feature type="transmembrane region" description="Helical" evidence="1">
    <location>
        <begin position="38"/>
        <end position="58"/>
    </location>
</feature>